<gene>
    <name evidence="1" type="ORF">SO802_028223</name>
</gene>
<sequence length="139" mass="16001">MKKLAGWKANLLSVAGGSILIQASTSAILAYVMQSNFLPGRILDGIGLLKRNFLWNSLSSKQSMHWVGWRKVTTFKDAGQALWNQVFLFGIWLIWKGRNQLVFENKRLNPNIDMDITYRAVEYTHYVDKSLVSKHRIMK</sequence>
<dbReference type="EMBL" id="JAZDWU010000010">
    <property type="protein sequence ID" value="KAK9987984.1"/>
    <property type="molecule type" value="Genomic_DNA"/>
</dbReference>
<name>A0AAW2BPQ0_9ROSI</name>
<reference evidence="1 2" key="1">
    <citation type="submission" date="2024-01" db="EMBL/GenBank/DDBJ databases">
        <title>A telomere-to-telomere, gap-free genome of sweet tea (Lithocarpus litseifolius).</title>
        <authorList>
            <person name="Zhou J."/>
        </authorList>
    </citation>
    <scope>NUCLEOTIDE SEQUENCE [LARGE SCALE GENOMIC DNA]</scope>
    <source>
        <strain evidence="1">Zhou-2022a</strain>
        <tissue evidence="1">Leaf</tissue>
    </source>
</reference>
<protein>
    <submittedName>
        <fullName evidence="1">Uncharacterized protein</fullName>
    </submittedName>
</protein>
<proteinExistence type="predicted"/>
<evidence type="ECO:0000313" key="1">
    <source>
        <dbReference type="EMBL" id="KAK9987984.1"/>
    </source>
</evidence>
<dbReference type="AlphaFoldDB" id="A0AAW2BPQ0"/>
<evidence type="ECO:0000313" key="2">
    <source>
        <dbReference type="Proteomes" id="UP001459277"/>
    </source>
</evidence>
<dbReference type="PANTHER" id="PTHR33116">
    <property type="entry name" value="REVERSE TRANSCRIPTASE ZINC-BINDING DOMAIN-CONTAINING PROTEIN-RELATED-RELATED"/>
    <property type="match status" value="1"/>
</dbReference>
<organism evidence="1 2">
    <name type="scientific">Lithocarpus litseifolius</name>
    <dbReference type="NCBI Taxonomy" id="425828"/>
    <lineage>
        <taxon>Eukaryota</taxon>
        <taxon>Viridiplantae</taxon>
        <taxon>Streptophyta</taxon>
        <taxon>Embryophyta</taxon>
        <taxon>Tracheophyta</taxon>
        <taxon>Spermatophyta</taxon>
        <taxon>Magnoliopsida</taxon>
        <taxon>eudicotyledons</taxon>
        <taxon>Gunneridae</taxon>
        <taxon>Pentapetalae</taxon>
        <taxon>rosids</taxon>
        <taxon>fabids</taxon>
        <taxon>Fagales</taxon>
        <taxon>Fagaceae</taxon>
        <taxon>Lithocarpus</taxon>
    </lineage>
</organism>
<dbReference type="Proteomes" id="UP001459277">
    <property type="component" value="Unassembled WGS sequence"/>
</dbReference>
<keyword evidence="2" id="KW-1185">Reference proteome</keyword>
<comment type="caution">
    <text evidence="1">The sequence shown here is derived from an EMBL/GenBank/DDBJ whole genome shotgun (WGS) entry which is preliminary data.</text>
</comment>
<dbReference type="PANTHER" id="PTHR33116:SF70">
    <property type="entry name" value="NON-LTR RETROELEMENT REVERSE TRANSCRIPTASE-LIKE PROTEIN"/>
    <property type="match status" value="1"/>
</dbReference>
<accession>A0AAW2BPQ0</accession>